<dbReference type="AlphaFoldDB" id="A0A0E3ZFS4"/>
<dbReference type="RefSeq" id="WP_046310880.1">
    <property type="nucleotide sequence ID" value="NZ_CBCSCY010000002.1"/>
</dbReference>
<reference evidence="1 2" key="1">
    <citation type="journal article" date="2015" name="Sci. Rep.">
        <title>Unraveling adaptation of Pontibacter korlensis to radiation and infertility in desert through complete genome and comparative transcriptomic analysis.</title>
        <authorList>
            <person name="Dai J."/>
            <person name="Dai W."/>
            <person name="Qiu C."/>
            <person name="Yang Z."/>
            <person name="Zhang Y."/>
            <person name="Zhou M."/>
            <person name="Zhang L."/>
            <person name="Fang C."/>
            <person name="Gao Q."/>
            <person name="Yang Q."/>
            <person name="Li X."/>
            <person name="Wang Z."/>
            <person name="Wang Z."/>
            <person name="Jia Z."/>
            <person name="Chen X."/>
        </authorList>
    </citation>
    <scope>NUCLEOTIDE SEQUENCE [LARGE SCALE GENOMIC DNA]</scope>
    <source>
        <strain evidence="1 2">X14-1T</strain>
    </source>
</reference>
<organism evidence="1 2">
    <name type="scientific">Pontibacter korlensis</name>
    <dbReference type="NCBI Taxonomy" id="400092"/>
    <lineage>
        <taxon>Bacteria</taxon>
        <taxon>Pseudomonadati</taxon>
        <taxon>Bacteroidota</taxon>
        <taxon>Cytophagia</taxon>
        <taxon>Cytophagales</taxon>
        <taxon>Hymenobacteraceae</taxon>
        <taxon>Pontibacter</taxon>
    </lineage>
</organism>
<evidence type="ECO:0000313" key="2">
    <source>
        <dbReference type="Proteomes" id="UP000033109"/>
    </source>
</evidence>
<gene>
    <name evidence="1" type="ORF">PKOR_11485</name>
</gene>
<name>A0A0E3ZFS4_9BACT</name>
<dbReference type="KEGG" id="pko:PKOR_11485"/>
<evidence type="ECO:0008006" key="3">
    <source>
        <dbReference type="Google" id="ProtNLM"/>
    </source>
</evidence>
<keyword evidence="2" id="KW-1185">Reference proteome</keyword>
<dbReference type="EMBL" id="CP009621">
    <property type="protein sequence ID" value="AKD03635.1"/>
    <property type="molecule type" value="Genomic_DNA"/>
</dbReference>
<dbReference type="Proteomes" id="UP000033109">
    <property type="component" value="Chromosome"/>
</dbReference>
<sequence>MAILKDLQKVISSDDSKRVYRQREQDFTRHRVPAFVGLVVSQINLMSRSLSVEVSRLVERFLGIGRDCSKQAFSQCRRKLRAEAFTALRQRLVEQFYADGECRK</sequence>
<evidence type="ECO:0000313" key="1">
    <source>
        <dbReference type="EMBL" id="AKD03635.1"/>
    </source>
</evidence>
<dbReference type="PATRIC" id="fig|400092.3.peg.2498"/>
<dbReference type="HOGENOM" id="CLU_2247565_0_0_10"/>
<protein>
    <recommendedName>
        <fullName evidence="3">Transposase</fullName>
    </recommendedName>
</protein>
<dbReference type="OrthoDB" id="1308160at2"/>
<accession>A0A0E3ZFS4</accession>
<proteinExistence type="predicted"/>
<dbReference type="STRING" id="400092.PKOR_11485"/>